<dbReference type="EMBL" id="BQNB010016346">
    <property type="protein sequence ID" value="GJT50729.1"/>
    <property type="molecule type" value="Genomic_DNA"/>
</dbReference>
<keyword evidence="3" id="KW-1185">Reference proteome</keyword>
<sequence>MIIKKDSRIVNAKVERKSPALKAKKEFSDEECSTFGSEEEEYAMAMRHPNHLIKECPKPPKDKNQRAFVGGSWSDSGEEDDEKVKNKTCLVAQASSEICLGVDLELNEWIKLTADAPNTIQDKLKACSQATSHTTKGMLFLVESLRESTRDGKGHRNRDNRGEPVAFRLYLKTYARFSSLMICQGIFGMAVKASLVGMKIKVDEEDHAQASANNDDINRNFLRHFPLFVVQRNGYSNRGVKAAAAPNIILLFSLDLPALSPKLYLFQINSVFSTQISQTSVVLYNIMECLLQLFNNDICKGLAVLLKKYTGNKEKLDDLCAWSRRHCSKFRGEETGYTRLKTNKPAVSEKLTYMQVQQDTDSQIQETPRLPDDEIVDPRVKVKTVSDYASSPPRNRRKHLGVRSDDCLWDKPIGDGEFPPGNVYIHIYYQQNRWRKYFTYLKQLLPHVYREDILLLRRRMNSDCEVYVALMFGLPAFDSPFHRVHAVSLMLLWLLQYSASLLVFMILGGLLGITENRLSVVSAE</sequence>
<comment type="caution">
    <text evidence="2">The sequence shown here is derived from an EMBL/GenBank/DDBJ whole genome shotgun (WGS) entry which is preliminary data.</text>
</comment>
<evidence type="ECO:0000313" key="3">
    <source>
        <dbReference type="Proteomes" id="UP001151760"/>
    </source>
</evidence>
<name>A0ABQ5EIM0_9ASTR</name>
<proteinExistence type="predicted"/>
<accession>A0ABQ5EIM0</accession>
<dbReference type="Proteomes" id="UP001151760">
    <property type="component" value="Unassembled WGS sequence"/>
</dbReference>
<feature type="transmembrane region" description="Helical" evidence="1">
    <location>
        <begin position="490"/>
        <end position="513"/>
    </location>
</feature>
<keyword evidence="1" id="KW-1133">Transmembrane helix</keyword>
<gene>
    <name evidence="2" type="ORF">Tco_0976886</name>
</gene>
<evidence type="ECO:0000313" key="2">
    <source>
        <dbReference type="EMBL" id="GJT50729.1"/>
    </source>
</evidence>
<reference evidence="2" key="1">
    <citation type="journal article" date="2022" name="Int. J. Mol. Sci.">
        <title>Draft Genome of Tanacetum Coccineum: Genomic Comparison of Closely Related Tanacetum-Family Plants.</title>
        <authorList>
            <person name="Yamashiro T."/>
            <person name="Shiraishi A."/>
            <person name="Nakayama K."/>
            <person name="Satake H."/>
        </authorList>
    </citation>
    <scope>NUCLEOTIDE SEQUENCE</scope>
</reference>
<evidence type="ECO:0000256" key="1">
    <source>
        <dbReference type="SAM" id="Phobius"/>
    </source>
</evidence>
<keyword evidence="1" id="KW-0812">Transmembrane</keyword>
<protein>
    <submittedName>
        <fullName evidence="2">Uncharacterized protein</fullName>
    </submittedName>
</protein>
<keyword evidence="1" id="KW-0472">Membrane</keyword>
<organism evidence="2 3">
    <name type="scientific">Tanacetum coccineum</name>
    <dbReference type="NCBI Taxonomy" id="301880"/>
    <lineage>
        <taxon>Eukaryota</taxon>
        <taxon>Viridiplantae</taxon>
        <taxon>Streptophyta</taxon>
        <taxon>Embryophyta</taxon>
        <taxon>Tracheophyta</taxon>
        <taxon>Spermatophyta</taxon>
        <taxon>Magnoliopsida</taxon>
        <taxon>eudicotyledons</taxon>
        <taxon>Gunneridae</taxon>
        <taxon>Pentapetalae</taxon>
        <taxon>asterids</taxon>
        <taxon>campanulids</taxon>
        <taxon>Asterales</taxon>
        <taxon>Asteraceae</taxon>
        <taxon>Asteroideae</taxon>
        <taxon>Anthemideae</taxon>
        <taxon>Anthemidinae</taxon>
        <taxon>Tanacetum</taxon>
    </lineage>
</organism>
<reference evidence="2" key="2">
    <citation type="submission" date="2022-01" db="EMBL/GenBank/DDBJ databases">
        <authorList>
            <person name="Yamashiro T."/>
            <person name="Shiraishi A."/>
            <person name="Satake H."/>
            <person name="Nakayama K."/>
        </authorList>
    </citation>
    <scope>NUCLEOTIDE SEQUENCE</scope>
</reference>